<evidence type="ECO:0000256" key="6">
    <source>
        <dbReference type="ARBA" id="ARBA00022989"/>
    </source>
</evidence>
<evidence type="ECO:0000256" key="4">
    <source>
        <dbReference type="ARBA" id="ARBA00022692"/>
    </source>
</evidence>
<keyword evidence="5 9" id="KW-0735">Signal-anchor</keyword>
<evidence type="ECO:0000313" key="11">
    <source>
        <dbReference type="Proteomes" id="UP001497623"/>
    </source>
</evidence>
<keyword evidence="3 9" id="KW-0808">Transferase</keyword>
<evidence type="ECO:0000256" key="8">
    <source>
        <dbReference type="ARBA" id="ARBA00023136"/>
    </source>
</evidence>
<dbReference type="Pfam" id="PF05679">
    <property type="entry name" value="CHGN"/>
    <property type="match status" value="1"/>
</dbReference>
<keyword evidence="11" id="KW-1185">Reference proteome</keyword>
<comment type="similarity">
    <text evidence="2 9">Belongs to the chondroitin N-acetylgalactosaminyltransferase family.</text>
</comment>
<dbReference type="Gene3D" id="3.90.550.10">
    <property type="entry name" value="Spore Coat Polysaccharide Biosynthesis Protein SpsA, Chain A"/>
    <property type="match status" value="1"/>
</dbReference>
<dbReference type="SUPFAM" id="SSF53448">
    <property type="entry name" value="Nucleotide-diphospho-sugar transferases"/>
    <property type="match status" value="1"/>
</dbReference>
<dbReference type="AlphaFoldDB" id="A0AAV2PKY8"/>
<keyword evidence="6 9" id="KW-1133">Transmembrane helix</keyword>
<keyword evidence="7 9" id="KW-0333">Golgi apparatus</keyword>
<feature type="transmembrane region" description="Helical" evidence="9">
    <location>
        <begin position="448"/>
        <end position="469"/>
    </location>
</feature>
<evidence type="ECO:0000256" key="1">
    <source>
        <dbReference type="ARBA" id="ARBA00004447"/>
    </source>
</evidence>
<dbReference type="InterPro" id="IPR051227">
    <property type="entry name" value="CS_glycosyltransferase"/>
</dbReference>
<protein>
    <recommendedName>
        <fullName evidence="9">Hexosyltransferase</fullName>
        <ecNumber evidence="9">2.4.1.-</ecNumber>
    </recommendedName>
</protein>
<feature type="non-terminal residue" evidence="10">
    <location>
        <position position="478"/>
    </location>
</feature>
<dbReference type="EC" id="2.4.1.-" evidence="9"/>
<keyword evidence="8 9" id="KW-0472">Membrane</keyword>
<proteinExistence type="inferred from homology"/>
<comment type="caution">
    <text evidence="10">The sequence shown here is derived from an EMBL/GenBank/DDBJ whole genome shotgun (WGS) entry which is preliminary data.</text>
</comment>
<dbReference type="GO" id="GO:0047238">
    <property type="term" value="F:glucuronosyl-N-acetylgalactosaminyl-proteoglycan 4-beta-N-acetylgalactosaminyltransferase activity"/>
    <property type="evidence" value="ECO:0007669"/>
    <property type="project" value="TreeGrafter"/>
</dbReference>
<keyword evidence="4 9" id="KW-0812">Transmembrane</keyword>
<dbReference type="InterPro" id="IPR029044">
    <property type="entry name" value="Nucleotide-diphossugar_trans"/>
</dbReference>
<gene>
    <name evidence="10" type="ORF">MNOR_LOCUS1820</name>
</gene>
<dbReference type="PANTHER" id="PTHR12369">
    <property type="entry name" value="CHONDROITIN SYNTHASE"/>
    <property type="match status" value="1"/>
</dbReference>
<evidence type="ECO:0000313" key="10">
    <source>
        <dbReference type="EMBL" id="CAL4061070.1"/>
    </source>
</evidence>
<evidence type="ECO:0000256" key="3">
    <source>
        <dbReference type="ARBA" id="ARBA00022679"/>
    </source>
</evidence>
<dbReference type="GO" id="GO:0032580">
    <property type="term" value="C:Golgi cisterna membrane"/>
    <property type="evidence" value="ECO:0007669"/>
    <property type="project" value="UniProtKB-SubCell"/>
</dbReference>
<evidence type="ECO:0000256" key="5">
    <source>
        <dbReference type="ARBA" id="ARBA00022968"/>
    </source>
</evidence>
<organism evidence="10 11">
    <name type="scientific">Meganyctiphanes norvegica</name>
    <name type="common">Northern krill</name>
    <name type="synonym">Thysanopoda norvegica</name>
    <dbReference type="NCBI Taxonomy" id="48144"/>
    <lineage>
        <taxon>Eukaryota</taxon>
        <taxon>Metazoa</taxon>
        <taxon>Ecdysozoa</taxon>
        <taxon>Arthropoda</taxon>
        <taxon>Crustacea</taxon>
        <taxon>Multicrustacea</taxon>
        <taxon>Malacostraca</taxon>
        <taxon>Eumalacostraca</taxon>
        <taxon>Eucarida</taxon>
        <taxon>Euphausiacea</taxon>
        <taxon>Euphausiidae</taxon>
        <taxon>Meganyctiphanes</taxon>
    </lineage>
</organism>
<comment type="subcellular location">
    <subcellularLocation>
        <location evidence="1 9">Golgi apparatus</location>
        <location evidence="1 9">Golgi stack membrane</location>
        <topology evidence="1 9">Single-pass type II membrane protein</topology>
    </subcellularLocation>
</comment>
<evidence type="ECO:0000256" key="9">
    <source>
        <dbReference type="RuleBase" id="RU364016"/>
    </source>
</evidence>
<sequence length="478" mass="55210">MLFEIKRAFLENTDITNLDPNFPWVRCWLYDHIYYSFYDGSKVYDNQDTIGGQVARGPHHVEKNLFVELQEQAVGFLETKYPGKYKREDCQQIRYRTVPTYGIEADVLCMDQASGTQERVQLLQPIKTTQVLYHHHVEPTKNINIIMPLKGRPDNLRIFLKNLRHILQNNPITVGLTIVYFDDEDTAWNKKVINSYNRITINLDTEFLLIDKYVPFSRGRGLQEGVLRTSIKADVLFFCDVDILLTKEFLNRCQTTPIEGHQIYVPTSFSLYNPEFYSAIHKTPVPAPIDQMYIGDNNGYWRLWGHGMVCLYKSDFHTIGGFDISKSGWGGEDLAFLKRSIRADNYKVIRALDPGLFHRYHGKDCNDANGKSKFSCIKVKASNEASKISLGFWYFRQKYNQSLLADESYQENHHNRDDQQRLDDDLHSEGKAVAQPLYGESMFDYKGLAASLSVLVLIGIVVMDVTLLIKNHNNRKDS</sequence>
<evidence type="ECO:0000256" key="2">
    <source>
        <dbReference type="ARBA" id="ARBA00009239"/>
    </source>
</evidence>
<evidence type="ECO:0000256" key="7">
    <source>
        <dbReference type="ARBA" id="ARBA00023034"/>
    </source>
</evidence>
<reference evidence="10 11" key="1">
    <citation type="submission" date="2024-05" db="EMBL/GenBank/DDBJ databases">
        <authorList>
            <person name="Wallberg A."/>
        </authorList>
    </citation>
    <scope>NUCLEOTIDE SEQUENCE [LARGE SCALE GENOMIC DNA]</scope>
</reference>
<dbReference type="PANTHER" id="PTHR12369:SF45">
    <property type="entry name" value="HEXOSYLTRANSFERASE"/>
    <property type="match status" value="1"/>
</dbReference>
<dbReference type="Proteomes" id="UP001497623">
    <property type="component" value="Unassembled WGS sequence"/>
</dbReference>
<name>A0AAV2PKY8_MEGNR</name>
<dbReference type="EMBL" id="CAXKWB010000516">
    <property type="protein sequence ID" value="CAL4061070.1"/>
    <property type="molecule type" value="Genomic_DNA"/>
</dbReference>
<dbReference type="InterPro" id="IPR008428">
    <property type="entry name" value="Chond_GalNAc"/>
</dbReference>
<accession>A0AAV2PKY8</accession>